<evidence type="ECO:0000256" key="4">
    <source>
        <dbReference type="ARBA" id="ARBA00022898"/>
    </source>
</evidence>
<name>A0ABS3VY32_MICEH</name>
<feature type="region of interest" description="Disordered" evidence="7">
    <location>
        <begin position="38"/>
        <end position="74"/>
    </location>
</feature>
<dbReference type="InterPro" id="IPR015422">
    <property type="entry name" value="PyrdxlP-dep_Trfase_small"/>
</dbReference>
<evidence type="ECO:0000256" key="5">
    <source>
        <dbReference type="ARBA" id="ARBA00023239"/>
    </source>
</evidence>
<feature type="compositionally biased region" description="Low complexity" evidence="7">
    <location>
        <begin position="40"/>
        <end position="51"/>
    </location>
</feature>
<dbReference type="Gene3D" id="3.90.1150.170">
    <property type="match status" value="1"/>
</dbReference>
<keyword evidence="8" id="KW-0032">Aminotransferase</keyword>
<dbReference type="Proteomes" id="UP000823521">
    <property type="component" value="Unassembled WGS sequence"/>
</dbReference>
<evidence type="ECO:0000256" key="7">
    <source>
        <dbReference type="SAM" id="MobiDB-lite"/>
    </source>
</evidence>
<keyword evidence="8" id="KW-0808">Transferase</keyword>
<evidence type="ECO:0000256" key="2">
    <source>
        <dbReference type="ARBA" id="ARBA00009533"/>
    </source>
</evidence>
<dbReference type="InterPro" id="IPR015424">
    <property type="entry name" value="PyrdxlP-dep_Trfase"/>
</dbReference>
<evidence type="ECO:0000256" key="3">
    <source>
        <dbReference type="ARBA" id="ARBA00022793"/>
    </source>
</evidence>
<dbReference type="GO" id="GO:0008483">
    <property type="term" value="F:transaminase activity"/>
    <property type="evidence" value="ECO:0007669"/>
    <property type="project" value="UniProtKB-KW"/>
</dbReference>
<keyword evidence="9" id="KW-1185">Reference proteome</keyword>
<dbReference type="InterPro" id="IPR002129">
    <property type="entry name" value="PyrdxlP-dep_de-COase"/>
</dbReference>
<comment type="similarity">
    <text evidence="2 6">Belongs to the group II decarboxylase family.</text>
</comment>
<comment type="caution">
    <text evidence="8">The sequence shown here is derived from an EMBL/GenBank/DDBJ whole genome shotgun (WGS) entry which is preliminary data.</text>
</comment>
<evidence type="ECO:0000313" key="9">
    <source>
        <dbReference type="Proteomes" id="UP000823521"/>
    </source>
</evidence>
<reference evidence="8 9" key="1">
    <citation type="submission" date="2019-12" db="EMBL/GenBank/DDBJ databases">
        <title>Whole genome sequencing of endophytic Actinobacterium Micromonospora sp. MPMI6T.</title>
        <authorList>
            <person name="Evv R."/>
            <person name="Podile A.R."/>
        </authorList>
    </citation>
    <scope>NUCLEOTIDE SEQUENCE [LARGE SCALE GENOMIC DNA]</scope>
    <source>
        <strain evidence="8 9">MPMI6</strain>
    </source>
</reference>
<protein>
    <submittedName>
        <fullName evidence="8">Aspartate aminotransferase family protein</fullName>
    </submittedName>
</protein>
<keyword evidence="3" id="KW-0210">Decarboxylase</keyword>
<dbReference type="PANTHER" id="PTHR45677">
    <property type="entry name" value="GLUTAMATE DECARBOXYLASE-RELATED"/>
    <property type="match status" value="1"/>
</dbReference>
<gene>
    <name evidence="8" type="ORF">GSF22_26180</name>
</gene>
<dbReference type="Gene3D" id="3.40.640.10">
    <property type="entry name" value="Type I PLP-dependent aspartate aminotransferase-like (Major domain)"/>
    <property type="match status" value="1"/>
</dbReference>
<dbReference type="InterPro" id="IPR015421">
    <property type="entry name" value="PyrdxlP-dep_Trfase_major"/>
</dbReference>
<evidence type="ECO:0000256" key="1">
    <source>
        <dbReference type="ARBA" id="ARBA00001933"/>
    </source>
</evidence>
<evidence type="ECO:0000256" key="6">
    <source>
        <dbReference type="RuleBase" id="RU000382"/>
    </source>
</evidence>
<keyword evidence="5 6" id="KW-0456">Lyase</keyword>
<keyword evidence="4 6" id="KW-0663">Pyridoxal phosphate</keyword>
<dbReference type="PANTHER" id="PTHR45677:SF8">
    <property type="entry name" value="CYSTEINE SULFINIC ACID DECARBOXYLASE"/>
    <property type="match status" value="1"/>
</dbReference>
<dbReference type="EMBL" id="WVUH01000303">
    <property type="protein sequence ID" value="MBO4209451.1"/>
    <property type="molecule type" value="Genomic_DNA"/>
</dbReference>
<comment type="cofactor">
    <cofactor evidence="1 6">
        <name>pyridoxal 5'-phosphate</name>
        <dbReference type="ChEBI" id="CHEBI:597326"/>
    </cofactor>
</comment>
<accession>A0ABS3VY32</accession>
<sequence>MVSRPHRVHSCYGSAAKVCTDRTLWYLGKAYLWRCHGRRPPTAVPARPVDGPARRRGRRRPGPPGGRGVTAPTRAAPPAAALAGGATGPDALAPLLDAARQALTTGAARRGGPVPTGGPAATAAAVRAAFGADLLPEQGDDPAAVLSVLATALVGGTADPADPHCAGHLHCPPLAVAVAADLVAGAVNPSLDSWDQGPSATALEPLVVDALGRLVGLHGGPDAGVLTSGGTESNLMGLLLARDTVVQRVTGRSAAAGGLGALADRLRVFCAEVAHFSVRRNAALLGLGEQAVVPVPVDHAYRMDPAALADRIATAIRVGLLPTAVVATAGSTDFGSVDPLPQIVDVCAAHRVHCHVDAAYGGGALLSTRLAGLLTGIGRADSVTLDLHKFGWQPVPAGVFLTADPARLAPLARRVDYLNPADDETAGYPSLLGRSLRTTRRADAFKLAVTFRALGRRGLGALVDRCHDLARYAATRIAADPRLELAAPPVLSTVVFRHRGPAGADPADRDRVNAVLRRRLLHTGAAVVGRTRVADAVWLKLTLLNPHATETDLAALLDLVVTAGDDVSHPEPPR</sequence>
<dbReference type="SUPFAM" id="SSF53383">
    <property type="entry name" value="PLP-dependent transferases"/>
    <property type="match status" value="1"/>
</dbReference>
<organism evidence="8 9">
    <name type="scientific">Micromonospora echinofusca</name>
    <dbReference type="NCBI Taxonomy" id="47858"/>
    <lineage>
        <taxon>Bacteria</taxon>
        <taxon>Bacillati</taxon>
        <taxon>Actinomycetota</taxon>
        <taxon>Actinomycetes</taxon>
        <taxon>Micromonosporales</taxon>
        <taxon>Micromonosporaceae</taxon>
        <taxon>Micromonospora</taxon>
    </lineage>
</organism>
<evidence type="ECO:0000313" key="8">
    <source>
        <dbReference type="EMBL" id="MBO4209451.1"/>
    </source>
</evidence>
<dbReference type="Pfam" id="PF00282">
    <property type="entry name" value="Pyridoxal_deC"/>
    <property type="match status" value="1"/>
</dbReference>
<dbReference type="Gene3D" id="3.90.1150.10">
    <property type="entry name" value="Aspartate Aminotransferase, domain 1"/>
    <property type="match status" value="1"/>
</dbReference>
<proteinExistence type="inferred from homology"/>